<dbReference type="AlphaFoldDB" id="A0A9I9DK32"/>
<dbReference type="Gramene" id="MELO3C019173.2.1">
    <property type="protein sequence ID" value="MELO3C019173.2.1"/>
    <property type="gene ID" value="MELO3C019173.2"/>
</dbReference>
<dbReference type="EnsemblPlants" id="MELO3C019173.2.1">
    <property type="protein sequence ID" value="MELO3C019173.2.1"/>
    <property type="gene ID" value="MELO3C019173.2"/>
</dbReference>
<evidence type="ECO:0000313" key="1">
    <source>
        <dbReference type="EnsemblPlants" id="MELO3C019173.2.1"/>
    </source>
</evidence>
<name>A0A9I9DK32_CUCME</name>
<reference evidence="1" key="1">
    <citation type="submission" date="2023-03" db="UniProtKB">
        <authorList>
            <consortium name="EnsemblPlants"/>
        </authorList>
    </citation>
    <scope>IDENTIFICATION</scope>
</reference>
<protein>
    <submittedName>
        <fullName evidence="1">Uncharacterized protein</fullName>
    </submittedName>
</protein>
<organism evidence="1">
    <name type="scientific">Cucumis melo</name>
    <name type="common">Muskmelon</name>
    <dbReference type="NCBI Taxonomy" id="3656"/>
    <lineage>
        <taxon>Eukaryota</taxon>
        <taxon>Viridiplantae</taxon>
        <taxon>Streptophyta</taxon>
        <taxon>Embryophyta</taxon>
        <taxon>Tracheophyta</taxon>
        <taxon>Spermatophyta</taxon>
        <taxon>Magnoliopsida</taxon>
        <taxon>eudicotyledons</taxon>
        <taxon>Gunneridae</taxon>
        <taxon>Pentapetalae</taxon>
        <taxon>rosids</taxon>
        <taxon>fabids</taxon>
        <taxon>Cucurbitales</taxon>
        <taxon>Cucurbitaceae</taxon>
        <taxon>Benincaseae</taxon>
        <taxon>Cucumis</taxon>
    </lineage>
</organism>
<accession>A0A9I9DK32</accession>
<proteinExistence type="predicted"/>
<sequence length="97" mass="11182">MPSHIARTTTEKSEATTELKLKADIQALKTKNHKITRLIKQLARRNDNLYRSMLRYTHATIISHIPIPSIRLQLEHSLFVIDSEERTAGEPSQPRQP</sequence>